<feature type="domain" description="Retroviral polymerase SH3-like" evidence="3">
    <location>
        <begin position="23"/>
        <end position="79"/>
    </location>
</feature>
<sequence>MEVPYAVWYRELPAYSRLRTFGCAVLAYVDKVERRKMQTKAREAIFVGYTREKRGYRLLDSKTRKAFYSHTAVFYERKAGRIATGSTPILDTTVPVERYLEMDSAAMENIPAILDEMHEDDTEEDADCESVGSSDVHPDLPGGADDRSARTGGAKGAVARGDISAGDKRSSKSINHCETPQKRTRSENDLAVRGAAPDDTEHLRIENESERSTKSKYKKRKRCRGRRKAPTADASLQQDTSCGESSIQEEASSSETRAMETAGSETSVHRAGPNTERLQTSSCRGLREYVAPSAARTKDCPVTRSDRASKPPAWLGEYIYVAYASSNSDEFASSSVSWGKAREEMQRAMAKEQALAWWQDYCCLTMGVINEPETYANAIESEFSVEWKAAAQAEYNALIKNFTWELVPRQKNMKVLRNRWVFRVKYKADGEIDRFKARLVIKGFMQVYGIDYLEVYSPVVRLETLRVLLTLAAVWDYEIHQMDVTTAFLNGKIDVEVYMEQPDGFKVPGKETWVCRLLKSLYGLKQAPRVWFQLLKSFLEEQGFTLLKSEACVAVKIIDDQLVFIPLYVDDLILFAPNMKLIKEMKQMFFERFDMKDLGELHYILGWEITRNRSERAVFISQREYAKSVLERFGMEKCNGCKTPCTADLKLAKSMCTADADEKQLMSSKPYRSVVGSLMYLMMGSRPDLAYLVRECSQYLENPGILHWRAAKRGIRYLQETLDWGIRLGGEQWTDQELDRHLEAFADADFANRTDDRKSVAGYLTKFCGSTISWCSQTEKTVALHTTEAENMALSLLVQEVIHLRQMLKELQVQQKAPTEVFVDNESAKKLAVNPSFHSRTKHIDVRHHFIRERVDMKEIEVLRVPGSENVADAFTKPLSRAKFEKHREVMGLMPRTMFEQTECSGRKQ</sequence>
<dbReference type="CDD" id="cd09272">
    <property type="entry name" value="RNase_HI_RT_Ty1"/>
    <property type="match status" value="1"/>
</dbReference>
<feature type="region of interest" description="Disordered" evidence="1">
    <location>
        <begin position="120"/>
        <end position="283"/>
    </location>
</feature>
<evidence type="ECO:0000259" key="2">
    <source>
        <dbReference type="Pfam" id="PF07727"/>
    </source>
</evidence>
<dbReference type="PANTHER" id="PTHR11439">
    <property type="entry name" value="GAG-POL-RELATED RETROTRANSPOSON"/>
    <property type="match status" value="1"/>
</dbReference>
<dbReference type="InterPro" id="IPR057670">
    <property type="entry name" value="SH3_retrovirus"/>
</dbReference>
<reference evidence="4 5" key="1">
    <citation type="submission" date="2018-09" db="EMBL/GenBank/DDBJ databases">
        <title>Genomic investigation of the strawberry pathogen Phytophthora fragariae indicates pathogenicity is determined by transcriptional variation in three key races.</title>
        <authorList>
            <person name="Adams T.M."/>
            <person name="Armitage A.D."/>
            <person name="Sobczyk M.K."/>
            <person name="Bates H.J."/>
            <person name="Dunwell J.M."/>
            <person name="Nellist C.F."/>
            <person name="Harrison R.J."/>
        </authorList>
    </citation>
    <scope>NUCLEOTIDE SEQUENCE [LARGE SCALE GENOMIC DNA]</scope>
    <source>
        <strain evidence="4 5">NOV-77</strain>
    </source>
</reference>
<feature type="compositionally biased region" description="Basic residues" evidence="1">
    <location>
        <begin position="214"/>
        <end position="229"/>
    </location>
</feature>
<protein>
    <submittedName>
        <fullName evidence="4">Retrovirus-related Pol polyprotein from transposon TNT 1-94</fullName>
    </submittedName>
</protein>
<accession>A0A6G0Q9Z0</accession>
<dbReference type="InterPro" id="IPR043502">
    <property type="entry name" value="DNA/RNA_pol_sf"/>
</dbReference>
<evidence type="ECO:0000256" key="1">
    <source>
        <dbReference type="SAM" id="MobiDB-lite"/>
    </source>
</evidence>
<evidence type="ECO:0000259" key="3">
    <source>
        <dbReference type="Pfam" id="PF25597"/>
    </source>
</evidence>
<dbReference type="InterPro" id="IPR013103">
    <property type="entry name" value="RVT_2"/>
</dbReference>
<name>A0A6G0Q9Z0_9STRA</name>
<feature type="compositionally biased region" description="Basic and acidic residues" evidence="1">
    <location>
        <begin position="179"/>
        <end position="190"/>
    </location>
</feature>
<feature type="compositionally biased region" description="Polar residues" evidence="1">
    <location>
        <begin position="234"/>
        <end position="243"/>
    </location>
</feature>
<evidence type="ECO:0000313" key="4">
    <source>
        <dbReference type="EMBL" id="KAE9276508.1"/>
    </source>
</evidence>
<feature type="compositionally biased region" description="Basic and acidic residues" evidence="1">
    <location>
        <begin position="199"/>
        <end position="213"/>
    </location>
</feature>
<dbReference type="EMBL" id="QXFY01004592">
    <property type="protein sequence ID" value="KAE9276508.1"/>
    <property type="molecule type" value="Genomic_DNA"/>
</dbReference>
<dbReference type="SUPFAM" id="SSF56672">
    <property type="entry name" value="DNA/RNA polymerases"/>
    <property type="match status" value="1"/>
</dbReference>
<proteinExistence type="predicted"/>
<dbReference type="Pfam" id="PF07727">
    <property type="entry name" value="RVT_2"/>
    <property type="match status" value="1"/>
</dbReference>
<dbReference type="AlphaFoldDB" id="A0A6G0Q9Z0"/>
<dbReference type="Proteomes" id="UP000486351">
    <property type="component" value="Unassembled WGS sequence"/>
</dbReference>
<feature type="domain" description="Reverse transcriptase Ty1/copia-type" evidence="2">
    <location>
        <begin position="403"/>
        <end position="645"/>
    </location>
</feature>
<gene>
    <name evidence="4" type="ORF">PF008_g29083</name>
</gene>
<feature type="compositionally biased region" description="Low complexity" evidence="1">
    <location>
        <begin position="244"/>
        <end position="255"/>
    </location>
</feature>
<comment type="caution">
    <text evidence="4">The sequence shown here is derived from an EMBL/GenBank/DDBJ whole genome shotgun (WGS) entry which is preliminary data.</text>
</comment>
<dbReference type="PANTHER" id="PTHR11439:SF440">
    <property type="entry name" value="INTEGRASE CATALYTIC DOMAIN-CONTAINING PROTEIN"/>
    <property type="match status" value="1"/>
</dbReference>
<dbReference type="Pfam" id="PF25597">
    <property type="entry name" value="SH3_retrovirus"/>
    <property type="match status" value="1"/>
</dbReference>
<organism evidence="4 5">
    <name type="scientific">Phytophthora fragariae</name>
    <dbReference type="NCBI Taxonomy" id="53985"/>
    <lineage>
        <taxon>Eukaryota</taxon>
        <taxon>Sar</taxon>
        <taxon>Stramenopiles</taxon>
        <taxon>Oomycota</taxon>
        <taxon>Peronosporomycetes</taxon>
        <taxon>Peronosporales</taxon>
        <taxon>Peronosporaceae</taxon>
        <taxon>Phytophthora</taxon>
    </lineage>
</organism>
<evidence type="ECO:0000313" key="5">
    <source>
        <dbReference type="Proteomes" id="UP000486351"/>
    </source>
</evidence>